<evidence type="ECO:0000313" key="1">
    <source>
        <dbReference type="EMBL" id="QCW81615.1"/>
    </source>
</evidence>
<sequence>MKKSMIYALDFDGVICDSALETAITGWKAAGQLWPDMTEDRLSKQLIDRFRRVRPAIETGYEAILAMRLIDREEEDNAVLSGFERYKQNLLDEAGVDVEFLKKLFGDTRDNWIAADLSNWISVNPLFPNVADKLKQLNEWATWYVVTTKQERFVSQILNANEIELSGGNIFGLERNRSKADTLIEILEGHPNEQIYFVEDRLPALLSVMTSPKLQSLKLQLADWGYNTAQDRQEAVRKGIELLCIEDFLKDK</sequence>
<dbReference type="InterPro" id="IPR036412">
    <property type="entry name" value="HAD-like_sf"/>
</dbReference>
<keyword evidence="1" id="KW-0378">Hydrolase</keyword>
<accession>A0A4V1IJJ4</accession>
<organism evidence="1 2">
    <name type="scientific">Methylotuvimicrobium buryatense</name>
    <name type="common">Methylomicrobium buryatense</name>
    <dbReference type="NCBI Taxonomy" id="95641"/>
    <lineage>
        <taxon>Bacteria</taxon>
        <taxon>Pseudomonadati</taxon>
        <taxon>Pseudomonadota</taxon>
        <taxon>Gammaproteobacteria</taxon>
        <taxon>Methylococcales</taxon>
        <taxon>Methylococcaceae</taxon>
        <taxon>Methylotuvimicrobium</taxon>
    </lineage>
</organism>
<dbReference type="RefSeq" id="WP_017840617.1">
    <property type="nucleotide sequence ID" value="NZ_CP035467.1"/>
</dbReference>
<dbReference type="Gene3D" id="3.40.50.1000">
    <property type="entry name" value="HAD superfamily/HAD-like"/>
    <property type="match status" value="1"/>
</dbReference>
<dbReference type="InterPro" id="IPR023214">
    <property type="entry name" value="HAD_sf"/>
</dbReference>
<reference evidence="2" key="1">
    <citation type="journal article" date="2019" name="J. Bacteriol.">
        <title>A Mutagenic Screen Identifies a TonB-Dependent Receptor Required for the Lanthanide Metal Switch in the Type I Methanotroph 'Methylotuvimicrobium buryatense' 5GB1C.</title>
        <authorList>
            <person name="Groom J.D."/>
            <person name="Ford S.M."/>
            <person name="Pesesky M.W."/>
            <person name="Lidstrom M.E."/>
        </authorList>
    </citation>
    <scope>NUCLEOTIDE SEQUENCE [LARGE SCALE GENOMIC DNA]</scope>
    <source>
        <strain evidence="2">5GB1C</strain>
    </source>
</reference>
<evidence type="ECO:0000313" key="2">
    <source>
        <dbReference type="Proteomes" id="UP000305881"/>
    </source>
</evidence>
<dbReference type="OrthoDB" id="368044at2"/>
<keyword evidence="2" id="KW-1185">Reference proteome</keyword>
<proteinExistence type="predicted"/>
<dbReference type="GO" id="GO:0016787">
    <property type="term" value="F:hydrolase activity"/>
    <property type="evidence" value="ECO:0007669"/>
    <property type="project" value="UniProtKB-KW"/>
</dbReference>
<dbReference type="STRING" id="675511.GCA_000341735_02084"/>
<dbReference type="Proteomes" id="UP000305881">
    <property type="component" value="Chromosome"/>
</dbReference>
<dbReference type="KEGG" id="mbur:EQU24_04645"/>
<name>A0A4V1IJJ4_METBY</name>
<protein>
    <submittedName>
        <fullName evidence="1">HAD family hydrolase</fullName>
    </submittedName>
</protein>
<dbReference type="EMBL" id="CP035467">
    <property type="protein sequence ID" value="QCW81615.1"/>
    <property type="molecule type" value="Genomic_DNA"/>
</dbReference>
<gene>
    <name evidence="1" type="ORF">EQU24_04645</name>
</gene>
<dbReference type="AlphaFoldDB" id="A0A4V1IJJ4"/>
<dbReference type="SUPFAM" id="SSF56784">
    <property type="entry name" value="HAD-like"/>
    <property type="match status" value="1"/>
</dbReference>